<evidence type="ECO:0000256" key="2">
    <source>
        <dbReference type="ARBA" id="ARBA00022801"/>
    </source>
</evidence>
<evidence type="ECO:0000313" key="8">
    <source>
        <dbReference type="EMBL" id="SFK78335.1"/>
    </source>
</evidence>
<dbReference type="AlphaFoldDB" id="A0A0F7HK19"/>
<comment type="pathway">
    <text evidence="4 6">Cofactor biosynthesis; NAD(+) biosynthesis; quinolinate from L-kynurenine: step 2/3.</text>
</comment>
<organism evidence="8 10">
    <name type="scientific">Salinicoccus halodurans</name>
    <dbReference type="NCBI Taxonomy" id="407035"/>
    <lineage>
        <taxon>Bacteria</taxon>
        <taxon>Bacillati</taxon>
        <taxon>Bacillota</taxon>
        <taxon>Bacilli</taxon>
        <taxon>Bacillales</taxon>
        <taxon>Staphylococcaceae</taxon>
        <taxon>Salinicoccus</taxon>
    </lineage>
</organism>
<accession>A0A0F7HK19</accession>
<feature type="binding site" evidence="4">
    <location>
        <position position="231"/>
    </location>
    <ligand>
        <name>pyridoxal 5'-phosphate</name>
        <dbReference type="ChEBI" id="CHEBI:597326"/>
    </ligand>
</feature>
<sequence length="421" mass="47266">MDKWLEEAKKKDEKDTLKHFRKEFYIGDNVYYMDGNSLGLMSKRAEQSLFDVMEDWKHHGIDGWVKGERPWFYMSENIGERMAGLVGAGSHEVLATNSTTNNIHQTVRTLYEPTKTRYKILADELNFPSDIYALQSVLDDYGHSDGLVKVPSGDGHLLKTDTIIDMMDESVALILLPSVLYRSGQVLEMEKITEAAHEKDIIVGFDLCHSIGALPHQLKEWNVDFAIWCTYKHLSGGPGSVAGLYVHEKHHDKGVSLKGWFGNNKQTQFDMEHIFDQAPDISQYQVGTPHIFSMAPLLGVLDIFEEAGIENIRSKSLGLTDFMIGMIEDVLAGYDIDIVTPKEHASRGGHILIGHEKAAGINAALKSKGVVPDFRAPGYVRIAPVALYNSFEDVYRAVMILKEVMDDRLYDAFNNKRGVVA</sequence>
<comment type="catalytic activity">
    <reaction evidence="6">
        <text>3-hydroxy-L-kynurenine + H2O = 3-hydroxyanthranilate + L-alanine + H(+)</text>
        <dbReference type="Rhea" id="RHEA:25143"/>
        <dbReference type="ChEBI" id="CHEBI:15377"/>
        <dbReference type="ChEBI" id="CHEBI:15378"/>
        <dbReference type="ChEBI" id="CHEBI:36559"/>
        <dbReference type="ChEBI" id="CHEBI:57972"/>
        <dbReference type="ChEBI" id="CHEBI:58125"/>
        <dbReference type="EC" id="3.7.1.3"/>
    </reaction>
</comment>
<dbReference type="Proteomes" id="UP000183090">
    <property type="component" value="Unassembled WGS sequence"/>
</dbReference>
<dbReference type="EMBL" id="FOTB01000003">
    <property type="protein sequence ID" value="SFK78335.1"/>
    <property type="molecule type" value="Genomic_DNA"/>
</dbReference>
<comment type="catalytic activity">
    <reaction evidence="4 6">
        <text>L-kynurenine + H2O = anthranilate + L-alanine + H(+)</text>
        <dbReference type="Rhea" id="RHEA:16813"/>
        <dbReference type="ChEBI" id="CHEBI:15377"/>
        <dbReference type="ChEBI" id="CHEBI:15378"/>
        <dbReference type="ChEBI" id="CHEBI:16567"/>
        <dbReference type="ChEBI" id="CHEBI:57959"/>
        <dbReference type="ChEBI" id="CHEBI:57972"/>
        <dbReference type="EC" id="3.7.1.3"/>
    </reaction>
</comment>
<dbReference type="KEGG" id="shv:AAT16_01785"/>
<dbReference type="Pfam" id="PF22580">
    <property type="entry name" value="KYNU_C"/>
    <property type="match status" value="1"/>
</dbReference>
<dbReference type="InterPro" id="IPR015421">
    <property type="entry name" value="PyrdxlP-dep_Trfase_major"/>
</dbReference>
<evidence type="ECO:0000256" key="6">
    <source>
        <dbReference type="PIRNR" id="PIRNR038800"/>
    </source>
</evidence>
<dbReference type="PANTHER" id="PTHR14084">
    <property type="entry name" value="KYNURENINASE"/>
    <property type="match status" value="1"/>
</dbReference>
<dbReference type="SUPFAM" id="SSF53383">
    <property type="entry name" value="PLP-dependent transferases"/>
    <property type="match status" value="1"/>
</dbReference>
<comment type="similarity">
    <text evidence="4 6">Belongs to the kynureninase family.</text>
</comment>
<dbReference type="Gene3D" id="3.40.640.10">
    <property type="entry name" value="Type I PLP-dependent aspartate aminotransferase-like (Major domain)"/>
    <property type="match status" value="1"/>
</dbReference>
<comment type="cofactor">
    <cofactor evidence="4 6">
        <name>pyridoxal 5'-phosphate</name>
        <dbReference type="ChEBI" id="CHEBI:597326"/>
    </cofactor>
</comment>
<feature type="modified residue" description="N6-(pyridoxal phosphate)lysine" evidence="4">
    <location>
        <position position="232"/>
    </location>
</feature>
<reference evidence="9" key="2">
    <citation type="submission" date="2015-04" db="EMBL/GenBank/DDBJ databases">
        <title>Complete genome sequence of Salinicoccus halodurans strain H3B36, isolated from the Qaidam basin of China.</title>
        <authorList>
            <person name="Ma Y."/>
            <person name="Jiang K."/>
            <person name="Xue Y."/>
        </authorList>
    </citation>
    <scope>NUCLEOTIDE SEQUENCE [LARGE SCALE GENOMIC DNA]</scope>
    <source>
        <strain evidence="9">H3B36</strain>
    </source>
</reference>
<keyword evidence="3 4" id="KW-0663">Pyridoxal phosphate</keyword>
<dbReference type="RefSeq" id="WP_046789255.1">
    <property type="nucleotide sequence ID" value="NZ_CP011366.1"/>
</dbReference>
<name>A0A0F7HK19_9STAP</name>
<evidence type="ECO:0000313" key="9">
    <source>
        <dbReference type="Proteomes" id="UP000034029"/>
    </source>
</evidence>
<feature type="binding site" evidence="4">
    <location>
        <position position="100"/>
    </location>
    <ligand>
        <name>pyridoxal 5'-phosphate</name>
        <dbReference type="ChEBI" id="CHEBI:597326"/>
    </ligand>
</feature>
<comment type="subunit">
    <text evidence="4 6">Homodimer.</text>
</comment>
<comment type="function">
    <text evidence="4 6">Catalyzes the cleavage of L-kynurenine (L-Kyn) and L-3-hydroxykynurenine (L-3OHKyn) into anthranilic acid (AA) and 3-hydroxyanthranilic acid (3-OHAA), respectively.</text>
</comment>
<keyword evidence="2 4" id="KW-0378">Hydrolase</keyword>
<protein>
    <recommendedName>
        <fullName evidence="4 5">Kynureninase</fullName>
        <ecNumber evidence="4 5">3.7.1.3</ecNumber>
    </recommendedName>
    <alternativeName>
        <fullName evidence="4">L-kynurenine hydrolase</fullName>
    </alternativeName>
</protein>
<dbReference type="PANTHER" id="PTHR14084:SF0">
    <property type="entry name" value="KYNURENINASE"/>
    <property type="match status" value="1"/>
</dbReference>
<feature type="binding site" evidence="4">
    <location>
        <position position="288"/>
    </location>
    <ligand>
        <name>pyridoxal 5'-phosphate</name>
        <dbReference type="ChEBI" id="CHEBI:597326"/>
    </ligand>
</feature>
<dbReference type="PIRSF" id="PIRSF038800">
    <property type="entry name" value="KYNU"/>
    <property type="match status" value="1"/>
</dbReference>
<dbReference type="OrthoDB" id="9812626at2"/>
<dbReference type="InterPro" id="IPR015422">
    <property type="entry name" value="PyrdxlP-dep_Trfase_small"/>
</dbReference>
<feature type="binding site" evidence="4">
    <location>
        <position position="260"/>
    </location>
    <ligand>
        <name>pyridoxal 5'-phosphate</name>
        <dbReference type="ChEBI" id="CHEBI:597326"/>
    </ligand>
</feature>
<evidence type="ECO:0000256" key="1">
    <source>
        <dbReference type="ARBA" id="ARBA00022642"/>
    </source>
</evidence>
<gene>
    <name evidence="4" type="primary">kynU</name>
    <name evidence="7" type="ORF">AAT16_01785</name>
    <name evidence="8" type="ORF">SAMN05216235_1731</name>
</gene>
<reference evidence="7 9" key="1">
    <citation type="journal article" date="2015" name="Int. J. Syst. Evol. Microbiol.">
        <title>Complete genome sequence of Salinicoccus halodurans H3B36, isolated from the Qaidam Basin in China.</title>
        <authorList>
            <person name="Jiang K."/>
            <person name="Xue Y."/>
            <person name="Ma Y."/>
        </authorList>
    </citation>
    <scope>NUCLEOTIDE SEQUENCE [LARGE SCALE GENOMIC DNA]</scope>
    <source>
        <strain evidence="7 9">H3B36</strain>
    </source>
</reference>
<evidence type="ECO:0000313" key="7">
    <source>
        <dbReference type="EMBL" id="AKG73063.1"/>
    </source>
</evidence>
<dbReference type="GO" id="GO:0019441">
    <property type="term" value="P:L-tryptophan catabolic process to kynurenine"/>
    <property type="evidence" value="ECO:0007669"/>
    <property type="project" value="TreeGrafter"/>
</dbReference>
<dbReference type="NCBIfam" id="TIGR01814">
    <property type="entry name" value="kynureninase"/>
    <property type="match status" value="1"/>
</dbReference>
<proteinExistence type="inferred from homology"/>
<feature type="binding site" evidence="4">
    <location>
        <position position="206"/>
    </location>
    <ligand>
        <name>pyridoxal 5'-phosphate</name>
        <dbReference type="ChEBI" id="CHEBI:597326"/>
    </ligand>
</feature>
<evidence type="ECO:0000256" key="4">
    <source>
        <dbReference type="HAMAP-Rule" id="MF_01970"/>
    </source>
</evidence>
<dbReference type="GO" id="GO:0030429">
    <property type="term" value="F:kynureninase activity"/>
    <property type="evidence" value="ECO:0007669"/>
    <property type="project" value="UniProtKB-UniRule"/>
</dbReference>
<reference evidence="8 10" key="3">
    <citation type="submission" date="2016-10" db="EMBL/GenBank/DDBJ databases">
        <authorList>
            <person name="Varghese N."/>
            <person name="Submissions S."/>
        </authorList>
    </citation>
    <scope>NUCLEOTIDE SEQUENCE [LARGE SCALE GENOMIC DNA]</scope>
    <source>
        <strain evidence="8 10">CGMCC 1.6501</strain>
    </source>
</reference>
<dbReference type="GO" id="GO:0009435">
    <property type="term" value="P:NAD+ biosynthetic process"/>
    <property type="evidence" value="ECO:0007669"/>
    <property type="project" value="UniProtKB-UniRule"/>
</dbReference>
<dbReference type="GO" id="GO:0019805">
    <property type="term" value="P:quinolinate biosynthetic process"/>
    <property type="evidence" value="ECO:0007669"/>
    <property type="project" value="UniProtKB-UniRule"/>
</dbReference>
<dbReference type="GO" id="GO:0097053">
    <property type="term" value="P:L-kynurenine catabolic process"/>
    <property type="evidence" value="ECO:0007669"/>
    <property type="project" value="UniProtKB-UniRule"/>
</dbReference>
<keyword evidence="1 4" id="KW-0662">Pyridine nucleotide biosynthesis</keyword>
<dbReference type="Proteomes" id="UP000034029">
    <property type="component" value="Chromosome"/>
</dbReference>
<dbReference type="EC" id="3.7.1.3" evidence="4 5"/>
<dbReference type="EMBL" id="CP011366">
    <property type="protein sequence ID" value="AKG73063.1"/>
    <property type="molecule type" value="Genomic_DNA"/>
</dbReference>
<keyword evidence="9" id="KW-1185">Reference proteome</keyword>
<evidence type="ECO:0000256" key="5">
    <source>
        <dbReference type="NCBIfam" id="TIGR01814"/>
    </source>
</evidence>
<evidence type="ECO:0000256" key="3">
    <source>
        <dbReference type="ARBA" id="ARBA00022898"/>
    </source>
</evidence>
<dbReference type="HAMAP" id="MF_01970">
    <property type="entry name" value="Kynureninase"/>
    <property type="match status" value="1"/>
</dbReference>
<dbReference type="GO" id="GO:0043420">
    <property type="term" value="P:anthranilate metabolic process"/>
    <property type="evidence" value="ECO:0007669"/>
    <property type="project" value="TreeGrafter"/>
</dbReference>
<dbReference type="Gene3D" id="3.90.1150.10">
    <property type="entry name" value="Aspartate Aminotransferase, domain 1"/>
    <property type="match status" value="1"/>
</dbReference>
<dbReference type="InterPro" id="IPR015424">
    <property type="entry name" value="PyrdxlP-dep_Trfase"/>
</dbReference>
<dbReference type="GO" id="GO:0005737">
    <property type="term" value="C:cytoplasm"/>
    <property type="evidence" value="ECO:0007669"/>
    <property type="project" value="UniProtKB-UniRule"/>
</dbReference>
<feature type="binding site" evidence="4">
    <location>
        <position position="99"/>
    </location>
    <ligand>
        <name>pyridoxal 5'-phosphate</name>
        <dbReference type="ChEBI" id="CHEBI:597326"/>
    </ligand>
</feature>
<comment type="pathway">
    <text evidence="4 6">Amino-acid degradation; L-kynurenine degradation; L-alanine and anthranilate from L-kynurenine: step 1/1.</text>
</comment>
<dbReference type="InterPro" id="IPR010111">
    <property type="entry name" value="Kynureninase"/>
</dbReference>
<feature type="binding site" evidence="4">
    <location>
        <begin position="127"/>
        <end position="130"/>
    </location>
    <ligand>
        <name>pyridoxal 5'-phosphate</name>
        <dbReference type="ChEBI" id="CHEBI:597326"/>
    </ligand>
</feature>
<feature type="binding site" evidence="4">
    <location>
        <position position="209"/>
    </location>
    <ligand>
        <name>pyridoxal 5'-phosphate</name>
        <dbReference type="ChEBI" id="CHEBI:597326"/>
    </ligand>
</feature>
<comment type="caution">
    <text evidence="4">Lacks conserved residue(s) required for the propagation of feature annotation.</text>
</comment>
<evidence type="ECO:0000313" key="10">
    <source>
        <dbReference type="Proteomes" id="UP000183090"/>
    </source>
</evidence>
<dbReference type="GO" id="GO:0030170">
    <property type="term" value="F:pyridoxal phosphate binding"/>
    <property type="evidence" value="ECO:0007669"/>
    <property type="project" value="UniProtKB-UniRule"/>
</dbReference>